<name>A0ABQ8A859_BRANA</name>
<accession>A0ABQ8A859</accession>
<reference evidence="1 2" key="1">
    <citation type="submission" date="2021-05" db="EMBL/GenBank/DDBJ databases">
        <title>Genome Assembly of Synthetic Allotetraploid Brassica napus Reveals Homoeologous Exchanges between Subgenomes.</title>
        <authorList>
            <person name="Davis J.T."/>
        </authorList>
    </citation>
    <scope>NUCLEOTIDE SEQUENCE [LARGE SCALE GENOMIC DNA]</scope>
    <source>
        <strain evidence="2">cv. Da-Ae</strain>
        <tissue evidence="1">Seedling</tissue>
    </source>
</reference>
<proteinExistence type="predicted"/>
<feature type="non-terminal residue" evidence="1">
    <location>
        <position position="1"/>
    </location>
</feature>
<gene>
    <name evidence="1" type="ORF">HID58_051145</name>
</gene>
<dbReference type="EMBL" id="JAGKQM010000013">
    <property type="protein sequence ID" value="KAH0888716.1"/>
    <property type="molecule type" value="Genomic_DNA"/>
</dbReference>
<keyword evidence="2" id="KW-1185">Reference proteome</keyword>
<dbReference type="Proteomes" id="UP000824890">
    <property type="component" value="Unassembled WGS sequence"/>
</dbReference>
<comment type="caution">
    <text evidence="1">The sequence shown here is derived from an EMBL/GenBank/DDBJ whole genome shotgun (WGS) entry which is preliminary data.</text>
</comment>
<evidence type="ECO:0000313" key="2">
    <source>
        <dbReference type="Proteomes" id="UP000824890"/>
    </source>
</evidence>
<sequence>EKSQRELVNLLKDVNLVTLLDTNRNVLLGTWFGITTSSFLFVPGLKENVLSFDQLTARGYTARMEPPKKCTFDDRTGAVFGEHVWDERGPALRLNVVEGSLTF</sequence>
<evidence type="ECO:0000313" key="1">
    <source>
        <dbReference type="EMBL" id="KAH0888716.1"/>
    </source>
</evidence>
<protein>
    <submittedName>
        <fullName evidence="1">Uncharacterized protein</fullName>
    </submittedName>
</protein>
<organism evidence="1 2">
    <name type="scientific">Brassica napus</name>
    <name type="common">Rape</name>
    <dbReference type="NCBI Taxonomy" id="3708"/>
    <lineage>
        <taxon>Eukaryota</taxon>
        <taxon>Viridiplantae</taxon>
        <taxon>Streptophyta</taxon>
        <taxon>Embryophyta</taxon>
        <taxon>Tracheophyta</taxon>
        <taxon>Spermatophyta</taxon>
        <taxon>Magnoliopsida</taxon>
        <taxon>eudicotyledons</taxon>
        <taxon>Gunneridae</taxon>
        <taxon>Pentapetalae</taxon>
        <taxon>rosids</taxon>
        <taxon>malvids</taxon>
        <taxon>Brassicales</taxon>
        <taxon>Brassicaceae</taxon>
        <taxon>Brassiceae</taxon>
        <taxon>Brassica</taxon>
    </lineage>
</organism>